<comment type="caution">
    <text evidence="1">The sequence shown here is derived from an EMBL/GenBank/DDBJ whole genome shotgun (WGS) entry which is preliminary data.</text>
</comment>
<protein>
    <submittedName>
        <fullName evidence="1">Cysteine-rich KTR domain-containing protein</fullName>
    </submittedName>
</protein>
<accession>A0A921IP68</accession>
<dbReference type="Proteomes" id="UP000746751">
    <property type="component" value="Unassembled WGS sequence"/>
</dbReference>
<dbReference type="EMBL" id="DYVF01000017">
    <property type="protein sequence ID" value="HJG30168.1"/>
    <property type="molecule type" value="Genomic_DNA"/>
</dbReference>
<evidence type="ECO:0000313" key="1">
    <source>
        <dbReference type="EMBL" id="HJG30168.1"/>
    </source>
</evidence>
<reference evidence="1" key="2">
    <citation type="submission" date="2021-09" db="EMBL/GenBank/DDBJ databases">
        <authorList>
            <person name="Gilroy R."/>
        </authorList>
    </citation>
    <scope>NUCLEOTIDE SEQUENCE</scope>
    <source>
        <strain evidence="1">ChiGjej2B2-7701</strain>
    </source>
</reference>
<gene>
    <name evidence="1" type="ORF">K8U80_02100</name>
</gene>
<reference evidence="1" key="1">
    <citation type="journal article" date="2021" name="PeerJ">
        <title>Extensive microbial diversity within the chicken gut microbiome revealed by metagenomics and culture.</title>
        <authorList>
            <person name="Gilroy R."/>
            <person name="Ravi A."/>
            <person name="Getino M."/>
            <person name="Pursley I."/>
            <person name="Horton D.L."/>
            <person name="Alikhan N.F."/>
            <person name="Baker D."/>
            <person name="Gharbi K."/>
            <person name="Hall N."/>
            <person name="Watson M."/>
            <person name="Adriaenssens E.M."/>
            <person name="Foster-Nyarko E."/>
            <person name="Jarju S."/>
            <person name="Secka A."/>
            <person name="Antonio M."/>
            <person name="Oren A."/>
            <person name="Chaudhuri R.R."/>
            <person name="La Ragione R."/>
            <person name="Hildebrand F."/>
            <person name="Pallen M.J."/>
        </authorList>
    </citation>
    <scope>NUCLEOTIDE SEQUENCE</scope>
    <source>
        <strain evidence="1">ChiGjej2B2-7701</strain>
    </source>
</reference>
<proteinExistence type="predicted"/>
<dbReference type="InterPro" id="IPR025957">
    <property type="entry name" value="Cys_rich_KTR"/>
</dbReference>
<dbReference type="Pfam" id="PF14205">
    <property type="entry name" value="Cys_rich_KTR"/>
    <property type="match status" value="1"/>
</dbReference>
<organism evidence="1 2">
    <name type="scientific">Collinsella ihumii</name>
    <dbReference type="NCBI Taxonomy" id="1720204"/>
    <lineage>
        <taxon>Bacteria</taxon>
        <taxon>Bacillati</taxon>
        <taxon>Actinomycetota</taxon>
        <taxon>Coriobacteriia</taxon>
        <taxon>Coriobacteriales</taxon>
        <taxon>Coriobacteriaceae</taxon>
        <taxon>Collinsella</taxon>
    </lineage>
</organism>
<dbReference type="AlphaFoldDB" id="A0A921IP68"/>
<name>A0A921IP68_9ACTN</name>
<sequence length="66" mass="7481">MRCSVDARGWVRCPVCGCKTRTKVLPDTVLENFPLFCPKCHHETIVNWESGPDIRKHRSAVNRASA</sequence>
<evidence type="ECO:0000313" key="2">
    <source>
        <dbReference type="Proteomes" id="UP000746751"/>
    </source>
</evidence>